<dbReference type="Proteomes" id="UP000267821">
    <property type="component" value="Unassembled WGS sequence"/>
</dbReference>
<dbReference type="InterPro" id="IPR005122">
    <property type="entry name" value="Uracil-DNA_glycosylase-like"/>
</dbReference>
<dbReference type="InterPro" id="IPR036895">
    <property type="entry name" value="Uracil-DNA_glycosylase-like_sf"/>
</dbReference>
<dbReference type="PANTHER" id="PTHR12159">
    <property type="entry name" value="G/T AND G/U MISMATCH-SPECIFIC DNA GLYCOSYLASE"/>
    <property type="match status" value="1"/>
</dbReference>
<gene>
    <name evidence="6" type="ORF">L211DRAFT_787300</name>
</gene>
<dbReference type="Gene3D" id="3.40.470.10">
    <property type="entry name" value="Uracil-DNA glycosylase-like domain"/>
    <property type="match status" value="1"/>
</dbReference>
<keyword evidence="7" id="KW-1185">Reference proteome</keyword>
<dbReference type="EMBL" id="ML121547">
    <property type="protein sequence ID" value="RPB23302.1"/>
    <property type="molecule type" value="Genomic_DNA"/>
</dbReference>
<name>A0A3N4LPT3_9PEZI</name>
<feature type="region of interest" description="Disordered" evidence="4">
    <location>
        <begin position="195"/>
        <end position="215"/>
    </location>
</feature>
<organism evidence="6 7">
    <name type="scientific">Terfezia boudieri ATCC MYA-4762</name>
    <dbReference type="NCBI Taxonomy" id="1051890"/>
    <lineage>
        <taxon>Eukaryota</taxon>
        <taxon>Fungi</taxon>
        <taxon>Dikarya</taxon>
        <taxon>Ascomycota</taxon>
        <taxon>Pezizomycotina</taxon>
        <taxon>Pezizomycetes</taxon>
        <taxon>Pezizales</taxon>
        <taxon>Pezizaceae</taxon>
        <taxon>Terfezia</taxon>
    </lineage>
</organism>
<dbReference type="GO" id="GO:0004844">
    <property type="term" value="F:uracil DNA N-glycosylase activity"/>
    <property type="evidence" value="ECO:0007669"/>
    <property type="project" value="TreeGrafter"/>
</dbReference>
<dbReference type="InParanoid" id="A0A3N4LPT3"/>
<dbReference type="STRING" id="1051890.A0A3N4LPT3"/>
<evidence type="ECO:0000259" key="5">
    <source>
        <dbReference type="Pfam" id="PF03167"/>
    </source>
</evidence>
<dbReference type="SUPFAM" id="SSF52141">
    <property type="entry name" value="Uracil-DNA glycosylase-like"/>
    <property type="match status" value="1"/>
</dbReference>
<evidence type="ECO:0000256" key="2">
    <source>
        <dbReference type="ARBA" id="ARBA00022801"/>
    </source>
</evidence>
<dbReference type="OrthoDB" id="565731at2759"/>
<dbReference type="GO" id="GO:0008263">
    <property type="term" value="F:pyrimidine-specific mismatch base pair DNA N-glycosylase activity"/>
    <property type="evidence" value="ECO:0007669"/>
    <property type="project" value="TreeGrafter"/>
</dbReference>
<dbReference type="InterPro" id="IPR015637">
    <property type="entry name" value="MUG/TDG"/>
</dbReference>
<evidence type="ECO:0000256" key="4">
    <source>
        <dbReference type="SAM" id="MobiDB-lite"/>
    </source>
</evidence>
<evidence type="ECO:0000313" key="6">
    <source>
        <dbReference type="EMBL" id="RPB23302.1"/>
    </source>
</evidence>
<sequence>APPEKYAHLNGVPDAIDHRLVLLLVGLNPGVTTATVGHAYSNKTNRFWRYLNSSGLTPDRIVPSLEDQTLPGKYSLGLTNLVSRPTNDQAELSKKEMDDSVPELEGKIRKYKPEAACIVGKGIWDSIYRARHGKKIPTKGFEYGWQEGEWLGVEEGWQGAKVFVSPSTSGLVTINQEKMGGIWKVLGDWASERRKKRGIKVPGEKSVSGKAPPEV</sequence>
<evidence type="ECO:0000256" key="3">
    <source>
        <dbReference type="ARBA" id="ARBA00023204"/>
    </source>
</evidence>
<protein>
    <submittedName>
        <fullName evidence="6">DNA glycosylase</fullName>
    </submittedName>
</protein>
<keyword evidence="2" id="KW-0378">Hydrolase</keyword>
<dbReference type="CDD" id="cd10028">
    <property type="entry name" value="UDG-F2_TDG_MUG"/>
    <property type="match status" value="1"/>
</dbReference>
<keyword evidence="1" id="KW-0227">DNA damage</keyword>
<dbReference type="GO" id="GO:0006285">
    <property type="term" value="P:base-excision repair, AP site formation"/>
    <property type="evidence" value="ECO:0007669"/>
    <property type="project" value="InterPro"/>
</dbReference>
<dbReference type="PANTHER" id="PTHR12159:SF9">
    <property type="entry name" value="G_T MISMATCH-SPECIFIC THYMINE DNA GLYCOSYLASE"/>
    <property type="match status" value="1"/>
</dbReference>
<evidence type="ECO:0000313" key="7">
    <source>
        <dbReference type="Proteomes" id="UP000267821"/>
    </source>
</evidence>
<accession>A0A3N4LPT3</accession>
<feature type="non-terminal residue" evidence="6">
    <location>
        <position position="1"/>
    </location>
</feature>
<dbReference type="Pfam" id="PF03167">
    <property type="entry name" value="UDG"/>
    <property type="match status" value="1"/>
</dbReference>
<proteinExistence type="predicted"/>
<reference evidence="6 7" key="1">
    <citation type="journal article" date="2018" name="Nat. Ecol. Evol.">
        <title>Pezizomycetes genomes reveal the molecular basis of ectomycorrhizal truffle lifestyle.</title>
        <authorList>
            <person name="Murat C."/>
            <person name="Payen T."/>
            <person name="Noel B."/>
            <person name="Kuo A."/>
            <person name="Morin E."/>
            <person name="Chen J."/>
            <person name="Kohler A."/>
            <person name="Krizsan K."/>
            <person name="Balestrini R."/>
            <person name="Da Silva C."/>
            <person name="Montanini B."/>
            <person name="Hainaut M."/>
            <person name="Levati E."/>
            <person name="Barry K.W."/>
            <person name="Belfiori B."/>
            <person name="Cichocki N."/>
            <person name="Clum A."/>
            <person name="Dockter R.B."/>
            <person name="Fauchery L."/>
            <person name="Guy J."/>
            <person name="Iotti M."/>
            <person name="Le Tacon F."/>
            <person name="Lindquist E.A."/>
            <person name="Lipzen A."/>
            <person name="Malagnac F."/>
            <person name="Mello A."/>
            <person name="Molinier V."/>
            <person name="Miyauchi S."/>
            <person name="Poulain J."/>
            <person name="Riccioni C."/>
            <person name="Rubini A."/>
            <person name="Sitrit Y."/>
            <person name="Splivallo R."/>
            <person name="Traeger S."/>
            <person name="Wang M."/>
            <person name="Zifcakova L."/>
            <person name="Wipf D."/>
            <person name="Zambonelli A."/>
            <person name="Paolocci F."/>
            <person name="Nowrousian M."/>
            <person name="Ottonello S."/>
            <person name="Baldrian P."/>
            <person name="Spatafora J.W."/>
            <person name="Henrissat B."/>
            <person name="Nagy L.G."/>
            <person name="Aury J.M."/>
            <person name="Wincker P."/>
            <person name="Grigoriev I.V."/>
            <person name="Bonfante P."/>
            <person name="Martin F.M."/>
        </authorList>
    </citation>
    <scope>NUCLEOTIDE SEQUENCE [LARGE SCALE GENOMIC DNA]</scope>
    <source>
        <strain evidence="6 7">ATCC MYA-4762</strain>
    </source>
</reference>
<evidence type="ECO:0000256" key="1">
    <source>
        <dbReference type="ARBA" id="ARBA00022763"/>
    </source>
</evidence>
<feature type="domain" description="Uracil-DNA glycosylase-like" evidence="5">
    <location>
        <begin position="16"/>
        <end position="179"/>
    </location>
</feature>
<dbReference type="AlphaFoldDB" id="A0A3N4LPT3"/>
<keyword evidence="3" id="KW-0234">DNA repair</keyword>